<dbReference type="NCBIfam" id="NF006671">
    <property type="entry name" value="PRK09219.1"/>
    <property type="match status" value="1"/>
</dbReference>
<evidence type="ECO:0000256" key="5">
    <source>
        <dbReference type="HAMAP-Rule" id="MF_01184"/>
    </source>
</evidence>
<keyword evidence="2 5" id="KW-0328">Glycosyltransferase</keyword>
<keyword evidence="4 5" id="KW-0660">Purine salvage</keyword>
<dbReference type="UniPathway" id="UPA00602">
    <property type="reaction ID" value="UER00658"/>
</dbReference>
<evidence type="ECO:0000256" key="2">
    <source>
        <dbReference type="ARBA" id="ARBA00022676"/>
    </source>
</evidence>
<dbReference type="Pfam" id="PF00156">
    <property type="entry name" value="Pribosyltran"/>
    <property type="match status" value="1"/>
</dbReference>
<keyword evidence="1 5" id="KW-0963">Cytoplasm</keyword>
<comment type="similarity">
    <text evidence="5">Belongs to the purine/pyrimidine phosphoribosyltransferase family. Xpt subfamily.</text>
</comment>
<name>A0A2U1E4T0_9FIRM</name>
<comment type="catalytic activity">
    <reaction evidence="5">
        <text>XMP + diphosphate = xanthine + 5-phospho-alpha-D-ribose 1-diphosphate</text>
        <dbReference type="Rhea" id="RHEA:10800"/>
        <dbReference type="ChEBI" id="CHEBI:17712"/>
        <dbReference type="ChEBI" id="CHEBI:33019"/>
        <dbReference type="ChEBI" id="CHEBI:57464"/>
        <dbReference type="ChEBI" id="CHEBI:58017"/>
        <dbReference type="EC" id="2.4.2.22"/>
    </reaction>
</comment>
<evidence type="ECO:0000259" key="7">
    <source>
        <dbReference type="Pfam" id="PF00156"/>
    </source>
</evidence>
<dbReference type="SUPFAM" id="SSF53271">
    <property type="entry name" value="PRTase-like"/>
    <property type="match status" value="1"/>
</dbReference>
<dbReference type="GO" id="GO:0032265">
    <property type="term" value="P:XMP salvage"/>
    <property type="evidence" value="ECO:0007669"/>
    <property type="project" value="UniProtKB-UniRule"/>
</dbReference>
<evidence type="ECO:0000313" key="9">
    <source>
        <dbReference type="Proteomes" id="UP000245793"/>
    </source>
</evidence>
<dbReference type="InterPro" id="IPR050118">
    <property type="entry name" value="Pur/Pyrimidine_PRTase"/>
</dbReference>
<dbReference type="EMBL" id="QEKV01000003">
    <property type="protein sequence ID" value="PVY94963.1"/>
    <property type="molecule type" value="Genomic_DNA"/>
</dbReference>
<gene>
    <name evidence="5" type="primary">xpt</name>
    <name evidence="8" type="ORF">C7381_103203</name>
</gene>
<dbReference type="Proteomes" id="UP000245793">
    <property type="component" value="Unassembled WGS sequence"/>
</dbReference>
<dbReference type="HAMAP" id="MF_01184">
    <property type="entry name" value="XPRTase"/>
    <property type="match status" value="1"/>
</dbReference>
<dbReference type="CDD" id="cd06223">
    <property type="entry name" value="PRTases_typeI"/>
    <property type="match status" value="1"/>
</dbReference>
<dbReference type="NCBIfam" id="TIGR01744">
    <property type="entry name" value="XPRTase"/>
    <property type="match status" value="1"/>
</dbReference>
<evidence type="ECO:0000256" key="6">
    <source>
        <dbReference type="NCBIfam" id="TIGR01744"/>
    </source>
</evidence>
<evidence type="ECO:0000256" key="4">
    <source>
        <dbReference type="ARBA" id="ARBA00022726"/>
    </source>
</evidence>
<comment type="pathway">
    <text evidence="5">Purine metabolism; XMP biosynthesis via salvage pathway; XMP from xanthine: step 1/1.</text>
</comment>
<dbReference type="AlphaFoldDB" id="A0A2U1E4T0"/>
<feature type="binding site" evidence="5">
    <location>
        <position position="30"/>
    </location>
    <ligand>
        <name>xanthine</name>
        <dbReference type="ChEBI" id="CHEBI:17712"/>
    </ligand>
</feature>
<comment type="subcellular location">
    <subcellularLocation>
        <location evidence="5">Cytoplasm</location>
    </subcellularLocation>
</comment>
<dbReference type="GO" id="GO:0000310">
    <property type="term" value="F:xanthine phosphoribosyltransferase activity"/>
    <property type="evidence" value="ECO:0007669"/>
    <property type="project" value="UniProtKB-UniRule"/>
</dbReference>
<organism evidence="8 9">
    <name type="scientific">Ezakiella coagulans</name>
    <dbReference type="NCBI Taxonomy" id="46507"/>
    <lineage>
        <taxon>Bacteria</taxon>
        <taxon>Bacillati</taxon>
        <taxon>Bacillota</taxon>
        <taxon>Tissierellia</taxon>
        <taxon>Ezakiella</taxon>
    </lineage>
</organism>
<evidence type="ECO:0000256" key="1">
    <source>
        <dbReference type="ARBA" id="ARBA00022490"/>
    </source>
</evidence>
<feature type="binding site" evidence="5">
    <location>
        <begin position="131"/>
        <end position="135"/>
    </location>
    <ligand>
        <name>5-phospho-alpha-D-ribose 1-diphosphate</name>
        <dbReference type="ChEBI" id="CHEBI:58017"/>
    </ligand>
</feature>
<comment type="caution">
    <text evidence="8">The sequence shown here is derived from an EMBL/GenBank/DDBJ whole genome shotgun (WGS) entry which is preliminary data.</text>
</comment>
<evidence type="ECO:0000313" key="8">
    <source>
        <dbReference type="EMBL" id="PVY94963.1"/>
    </source>
</evidence>
<comment type="function">
    <text evidence="5">Converts the preformed base xanthine, a product of nucleic acid breakdown, to xanthosine 5'-monophosphate (XMP), so it can be reused for RNA or DNA synthesis.</text>
</comment>
<dbReference type="InterPro" id="IPR000836">
    <property type="entry name" value="PRTase_dom"/>
</dbReference>
<dbReference type="InterPro" id="IPR010079">
    <property type="entry name" value="Xanthine_PRibTrfase"/>
</dbReference>
<feature type="binding site" evidence="5">
    <location>
        <position position="159"/>
    </location>
    <ligand>
        <name>xanthine</name>
        <dbReference type="ChEBI" id="CHEBI:17712"/>
    </ligand>
</feature>
<comment type="subunit">
    <text evidence="5">Homodimer.</text>
</comment>
<evidence type="ECO:0000256" key="3">
    <source>
        <dbReference type="ARBA" id="ARBA00022679"/>
    </source>
</evidence>
<sequence>MRKTELLKQKILTEGKVEEGGVLRVDSFLNHRLDIEFLNEVGLYFRDKFRGLGINKILTIESSGIAIATITAQYLHVPVVFAKKNVHINLPDEVYIEDVHSFTQKKNNKLVVAKKYLNKDDKILIVDDFLAKGNALKALLSMVQKAGGTVEGIGIVIEKTYQGGGDEIRKQGYNLLSLAKIKSMENGTVQFAD</sequence>
<dbReference type="GO" id="GO:0006166">
    <property type="term" value="P:purine ribonucleoside salvage"/>
    <property type="evidence" value="ECO:0007669"/>
    <property type="project" value="UniProtKB-KW"/>
</dbReference>
<protein>
    <recommendedName>
        <fullName evidence="5 6">Xanthine phosphoribosyltransferase</fullName>
        <shortName evidence="5">XPRTase</shortName>
        <ecNumber evidence="5 6">2.4.2.22</ecNumber>
    </recommendedName>
</protein>
<keyword evidence="9" id="KW-1185">Reference proteome</keyword>
<keyword evidence="3 5" id="KW-0808">Transferase</keyword>
<dbReference type="PANTHER" id="PTHR43864:SF1">
    <property type="entry name" value="XANTHINE PHOSPHORIBOSYLTRANSFERASE"/>
    <property type="match status" value="1"/>
</dbReference>
<dbReference type="Gene3D" id="3.40.50.2020">
    <property type="match status" value="1"/>
</dbReference>
<proteinExistence type="inferred from homology"/>
<dbReference type="InterPro" id="IPR029057">
    <property type="entry name" value="PRTase-like"/>
</dbReference>
<dbReference type="EC" id="2.4.2.22" evidence="5 6"/>
<feature type="domain" description="Phosphoribosyltransferase" evidence="7">
    <location>
        <begin position="56"/>
        <end position="159"/>
    </location>
</feature>
<dbReference type="GO" id="GO:0005737">
    <property type="term" value="C:cytoplasm"/>
    <property type="evidence" value="ECO:0007669"/>
    <property type="project" value="UniProtKB-SubCell"/>
</dbReference>
<reference evidence="8 9" key="1">
    <citation type="submission" date="2018-04" db="EMBL/GenBank/DDBJ databases">
        <title>Genomic Encyclopedia of Type Strains, Phase IV (KMG-IV): sequencing the most valuable type-strain genomes for metagenomic binning, comparative biology and taxonomic classification.</title>
        <authorList>
            <person name="Goeker M."/>
        </authorList>
    </citation>
    <scope>NUCLEOTIDE SEQUENCE [LARGE SCALE GENOMIC DNA]</scope>
    <source>
        <strain evidence="8 9">DSM 20705</strain>
    </source>
</reference>
<feature type="binding site" evidence="5">
    <location>
        <position position="23"/>
    </location>
    <ligand>
        <name>xanthine</name>
        <dbReference type="ChEBI" id="CHEBI:17712"/>
    </ligand>
</feature>
<accession>A0A2U1E4T0</accession>
<dbReference type="RefSeq" id="WP_116479955.1">
    <property type="nucleotide sequence ID" value="NZ_CAUPJO010000001.1"/>
</dbReference>
<dbReference type="PANTHER" id="PTHR43864">
    <property type="entry name" value="HYPOXANTHINE/GUANINE PHOSPHORIBOSYLTRANSFERASE"/>
    <property type="match status" value="1"/>
</dbReference>
<dbReference type="GO" id="GO:0046110">
    <property type="term" value="P:xanthine metabolic process"/>
    <property type="evidence" value="ECO:0007669"/>
    <property type="project" value="UniProtKB-UniRule"/>
</dbReference>